<accession>A0A4U1CVS1</accession>
<sequence length="355" mass="39250">MKHKIFMLVFLSAFVALTISCSKKELAQPDPDKVIKLQIRGSSYVDLEYVYKDSVIATSLTTSGNNITIDTRLLIKEEGATFQIRKKGSSEILQTKQLSSSPFIQNFTVFYDGVKVYDQAISLLIKGYALTGELEFLLDGNIILSKSGAVDSRSSILIDKGTSREIQIRKKGESTVLLKKTIVSDIQQQNLNFFFDGIKIVDNVKLDPPANPANMMISAKFETQFPANFKGVDIDMVFYTKMPSSNAAAVKTSPEIRFTLAKDGTFNSIELPPIPAGYSYSYDIFEKGTTQVPYVNLVLTNGFPLTPNLGRFGNLNFEAGKSKLLVLRDSRTLITSPARGTVLSGGFTDLSQYFQ</sequence>
<evidence type="ECO:0000313" key="2">
    <source>
        <dbReference type="EMBL" id="TKC12796.1"/>
    </source>
</evidence>
<reference evidence="2 3" key="1">
    <citation type="submission" date="2019-04" db="EMBL/GenBank/DDBJ databases">
        <title>Pedobacter sp. RP-3-22 sp. nov., isolated from Arctic soil.</title>
        <authorList>
            <person name="Dahal R.H."/>
            <person name="Kim D.-U."/>
        </authorList>
    </citation>
    <scope>NUCLEOTIDE SEQUENCE [LARGE SCALE GENOMIC DNA]</scope>
    <source>
        <strain evidence="2 3">RP-3-22</strain>
    </source>
</reference>
<dbReference type="AlphaFoldDB" id="A0A4U1CVS1"/>
<name>A0A4U1CVS1_9SPHI</name>
<dbReference type="PROSITE" id="PS51257">
    <property type="entry name" value="PROKAR_LIPOPROTEIN"/>
    <property type="match status" value="1"/>
</dbReference>
<feature type="chain" id="PRO_5020203166" description="DUF4397 domain-containing protein" evidence="1">
    <location>
        <begin position="28"/>
        <end position="355"/>
    </location>
</feature>
<comment type="caution">
    <text evidence="2">The sequence shown here is derived from an EMBL/GenBank/DDBJ whole genome shotgun (WGS) entry which is preliminary data.</text>
</comment>
<dbReference type="EMBL" id="SWBR01000001">
    <property type="protein sequence ID" value="TKC12796.1"/>
    <property type="molecule type" value="Genomic_DNA"/>
</dbReference>
<feature type="signal peptide" evidence="1">
    <location>
        <begin position="1"/>
        <end position="27"/>
    </location>
</feature>
<gene>
    <name evidence="2" type="ORF">FA048_04035</name>
</gene>
<dbReference type="RefSeq" id="WP_136838920.1">
    <property type="nucleotide sequence ID" value="NZ_SWBR01000001.1"/>
</dbReference>
<keyword evidence="1" id="KW-0732">Signal</keyword>
<dbReference type="OrthoDB" id="680758at2"/>
<protein>
    <recommendedName>
        <fullName evidence="4">DUF4397 domain-containing protein</fullName>
    </recommendedName>
</protein>
<proteinExistence type="predicted"/>
<keyword evidence="3" id="KW-1185">Reference proteome</keyword>
<dbReference type="Proteomes" id="UP000309488">
    <property type="component" value="Unassembled WGS sequence"/>
</dbReference>
<evidence type="ECO:0000256" key="1">
    <source>
        <dbReference type="SAM" id="SignalP"/>
    </source>
</evidence>
<organism evidence="2 3">
    <name type="scientific">Pedobacter polaris</name>
    <dbReference type="NCBI Taxonomy" id="2571273"/>
    <lineage>
        <taxon>Bacteria</taxon>
        <taxon>Pseudomonadati</taxon>
        <taxon>Bacteroidota</taxon>
        <taxon>Sphingobacteriia</taxon>
        <taxon>Sphingobacteriales</taxon>
        <taxon>Sphingobacteriaceae</taxon>
        <taxon>Pedobacter</taxon>
    </lineage>
</organism>
<evidence type="ECO:0008006" key="4">
    <source>
        <dbReference type="Google" id="ProtNLM"/>
    </source>
</evidence>
<evidence type="ECO:0000313" key="3">
    <source>
        <dbReference type="Proteomes" id="UP000309488"/>
    </source>
</evidence>